<feature type="compositionally biased region" description="Basic and acidic residues" evidence="1">
    <location>
        <begin position="256"/>
        <end position="274"/>
    </location>
</feature>
<feature type="domain" description="Ricin B lectin" evidence="3">
    <location>
        <begin position="82"/>
        <end position="157"/>
    </location>
</feature>
<evidence type="ECO:0000259" key="3">
    <source>
        <dbReference type="Pfam" id="PF14200"/>
    </source>
</evidence>
<evidence type="ECO:0000313" key="5">
    <source>
        <dbReference type="Proteomes" id="UP000019373"/>
    </source>
</evidence>
<dbReference type="Proteomes" id="UP000019373">
    <property type="component" value="Unassembled WGS sequence"/>
</dbReference>
<reference evidence="5" key="1">
    <citation type="journal article" date="2014" name="BMC Genomics">
        <title>Genome characteristics reveal the impact of lichenization on lichen-forming fungus Endocarpon pusillum Hedwig (Verrucariales, Ascomycota).</title>
        <authorList>
            <person name="Wang Y.-Y."/>
            <person name="Liu B."/>
            <person name="Zhang X.-Y."/>
            <person name="Zhou Q.-M."/>
            <person name="Zhang T."/>
            <person name="Li H."/>
            <person name="Yu Y.-F."/>
            <person name="Zhang X.-L."/>
            <person name="Hao X.-Y."/>
            <person name="Wang M."/>
            <person name="Wang L."/>
            <person name="Wei J.-C."/>
        </authorList>
    </citation>
    <scope>NUCLEOTIDE SEQUENCE [LARGE SCALE GENOMIC DNA]</scope>
    <source>
        <strain evidence="5">Z07020 / HMAS-L-300199</strain>
    </source>
</reference>
<dbReference type="HOGENOM" id="CLU_891447_0_0_1"/>
<dbReference type="GeneID" id="19242149"/>
<dbReference type="eggNOG" id="ENOG502T5I1">
    <property type="taxonomic scope" value="Eukaryota"/>
</dbReference>
<dbReference type="OrthoDB" id="2131701at2759"/>
<dbReference type="PROSITE" id="PS50231">
    <property type="entry name" value="RICIN_B_LECTIN"/>
    <property type="match status" value="1"/>
</dbReference>
<name>U1FVD2_ENDPU</name>
<dbReference type="SUPFAM" id="SSF50370">
    <property type="entry name" value="Ricin B-like lectins"/>
    <property type="match status" value="1"/>
</dbReference>
<evidence type="ECO:0000313" key="4">
    <source>
        <dbReference type="EMBL" id="ERF68777.1"/>
    </source>
</evidence>
<gene>
    <name evidence="4" type="ORF">EPUS_07264</name>
</gene>
<sequence>MHILQSLLSAAILIAGINAAPCENPPFVVAGWEGPGTYRITNVQGRTSVDLFQGQTNIVGWQTDPNTNNQKWIITSINSGANTWAILNNGTRGAITSNGWNKQTTAQPLDTNNLSQQWTIEELGTGGAVIFHSAASPNDVLDLSYGNPNNNTPIVTYSRSGRENQQWVLELLSRDTVSDNLPPRTKNDQISLTINDTVNFGELQGLARAADAPPQDDNEERNTGGAGIPPNLGPPRDNPGLEARMRAEGLMMTEEAEPRTSRPEELRREQDGHPDATAFRLRLQDGLTVSRRRNERGNWMASIYMDSRVCRN</sequence>
<evidence type="ECO:0000256" key="1">
    <source>
        <dbReference type="SAM" id="MobiDB-lite"/>
    </source>
</evidence>
<organism evidence="4 5">
    <name type="scientific">Endocarpon pusillum (strain Z07020 / HMAS-L-300199)</name>
    <name type="common">Lichen-forming fungus</name>
    <dbReference type="NCBI Taxonomy" id="1263415"/>
    <lineage>
        <taxon>Eukaryota</taxon>
        <taxon>Fungi</taxon>
        <taxon>Dikarya</taxon>
        <taxon>Ascomycota</taxon>
        <taxon>Pezizomycotina</taxon>
        <taxon>Eurotiomycetes</taxon>
        <taxon>Chaetothyriomycetidae</taxon>
        <taxon>Verrucariales</taxon>
        <taxon>Verrucariaceae</taxon>
        <taxon>Endocarpon</taxon>
    </lineage>
</organism>
<dbReference type="Gene3D" id="2.80.10.50">
    <property type="match status" value="1"/>
</dbReference>
<feature type="signal peptide" evidence="2">
    <location>
        <begin position="1"/>
        <end position="19"/>
    </location>
</feature>
<feature type="chain" id="PRO_5004611489" description="Ricin B lectin domain-containing protein" evidence="2">
    <location>
        <begin position="20"/>
        <end position="312"/>
    </location>
</feature>
<dbReference type="InterPro" id="IPR035992">
    <property type="entry name" value="Ricin_B-like_lectins"/>
</dbReference>
<dbReference type="AlphaFoldDB" id="U1FVD2"/>
<protein>
    <recommendedName>
        <fullName evidence="3">Ricin B lectin domain-containing protein</fullName>
    </recommendedName>
</protein>
<proteinExistence type="predicted"/>
<evidence type="ECO:0000256" key="2">
    <source>
        <dbReference type="SAM" id="SignalP"/>
    </source>
</evidence>
<keyword evidence="5" id="KW-1185">Reference proteome</keyword>
<keyword evidence="2" id="KW-0732">Signal</keyword>
<dbReference type="InterPro" id="IPR000772">
    <property type="entry name" value="Ricin_B_lectin"/>
</dbReference>
<dbReference type="EMBL" id="KE721494">
    <property type="protein sequence ID" value="ERF68777.1"/>
    <property type="molecule type" value="Genomic_DNA"/>
</dbReference>
<feature type="region of interest" description="Disordered" evidence="1">
    <location>
        <begin position="208"/>
        <end position="280"/>
    </location>
</feature>
<accession>U1FVD2</accession>
<dbReference type="RefSeq" id="XP_007805607.1">
    <property type="nucleotide sequence ID" value="XM_007807416.1"/>
</dbReference>
<dbReference type="Pfam" id="PF14200">
    <property type="entry name" value="RicinB_lectin_2"/>
    <property type="match status" value="1"/>
</dbReference>